<gene>
    <name evidence="5" type="ORF">EXIGLDRAFT_754197</name>
</gene>
<dbReference type="PRINTS" id="PR00081">
    <property type="entry name" value="GDHRDH"/>
</dbReference>
<dbReference type="CDD" id="cd05325">
    <property type="entry name" value="carb_red_sniffer_like_SDR_c"/>
    <property type="match status" value="1"/>
</dbReference>
<dbReference type="Pfam" id="PF00106">
    <property type="entry name" value="adh_short"/>
    <property type="match status" value="1"/>
</dbReference>
<dbReference type="InterPro" id="IPR002347">
    <property type="entry name" value="SDR_fam"/>
</dbReference>
<reference evidence="5 6" key="1">
    <citation type="journal article" date="2016" name="Mol. Biol. Evol.">
        <title>Comparative Genomics of Early-Diverging Mushroom-Forming Fungi Provides Insights into the Origins of Lignocellulose Decay Capabilities.</title>
        <authorList>
            <person name="Nagy L.G."/>
            <person name="Riley R."/>
            <person name="Tritt A."/>
            <person name="Adam C."/>
            <person name="Daum C."/>
            <person name="Floudas D."/>
            <person name="Sun H."/>
            <person name="Yadav J.S."/>
            <person name="Pangilinan J."/>
            <person name="Larsson K.H."/>
            <person name="Matsuura K."/>
            <person name="Barry K."/>
            <person name="Labutti K."/>
            <person name="Kuo R."/>
            <person name="Ohm R.A."/>
            <person name="Bhattacharya S.S."/>
            <person name="Shirouzu T."/>
            <person name="Yoshinaga Y."/>
            <person name="Martin F.M."/>
            <person name="Grigoriev I.V."/>
            <person name="Hibbett D.S."/>
        </authorList>
    </citation>
    <scope>NUCLEOTIDE SEQUENCE [LARGE SCALE GENOMIC DNA]</scope>
    <source>
        <strain evidence="5 6">HHB12029</strain>
    </source>
</reference>
<dbReference type="PANTHER" id="PTHR43544">
    <property type="entry name" value="SHORT-CHAIN DEHYDROGENASE/REDUCTASE"/>
    <property type="match status" value="1"/>
</dbReference>
<keyword evidence="3" id="KW-0560">Oxidoreductase</keyword>
<evidence type="ECO:0000256" key="4">
    <source>
        <dbReference type="RuleBase" id="RU000363"/>
    </source>
</evidence>
<dbReference type="PRINTS" id="PR00080">
    <property type="entry name" value="SDRFAMILY"/>
</dbReference>
<dbReference type="Gene3D" id="3.40.50.720">
    <property type="entry name" value="NAD(P)-binding Rossmann-like Domain"/>
    <property type="match status" value="1"/>
</dbReference>
<evidence type="ECO:0000256" key="1">
    <source>
        <dbReference type="ARBA" id="ARBA00006484"/>
    </source>
</evidence>
<evidence type="ECO:0000256" key="3">
    <source>
        <dbReference type="ARBA" id="ARBA00023002"/>
    </source>
</evidence>
<dbReference type="InterPro" id="IPR051468">
    <property type="entry name" value="Fungal_SecMetab_SDRs"/>
</dbReference>
<dbReference type="GO" id="GO:0005737">
    <property type="term" value="C:cytoplasm"/>
    <property type="evidence" value="ECO:0007669"/>
    <property type="project" value="TreeGrafter"/>
</dbReference>
<dbReference type="Proteomes" id="UP000077266">
    <property type="component" value="Unassembled WGS sequence"/>
</dbReference>
<keyword evidence="6" id="KW-1185">Reference proteome</keyword>
<proteinExistence type="inferred from homology"/>
<dbReference type="SUPFAM" id="SSF51735">
    <property type="entry name" value="NAD(P)-binding Rossmann-fold domains"/>
    <property type="match status" value="1"/>
</dbReference>
<dbReference type="InParanoid" id="A0A165D5D0"/>
<dbReference type="PANTHER" id="PTHR43544:SF7">
    <property type="entry name" value="NADB-LER2"/>
    <property type="match status" value="1"/>
</dbReference>
<keyword evidence="2" id="KW-0521">NADP</keyword>
<protein>
    <submittedName>
        <fullName evidence="5">NAD(P)-binding protein</fullName>
    </submittedName>
</protein>
<comment type="similarity">
    <text evidence="1 4">Belongs to the short-chain dehydrogenases/reductases (SDR) family.</text>
</comment>
<dbReference type="FunCoup" id="A0A165D5D0">
    <property type="interactions" value="154"/>
</dbReference>
<sequence length="241" mass="25980">MSPPVYLITGVSRGIGLEWVDDLTKTVPDAVVIGVARNPEKAPKLQELASSRKNLHIVKGDVTSTESVEHIIAETKKFGGGKLDYLINNAAVVDPARSIFDTPLEDYASVFDINVIGTIRMILAALPLLRAGSKKVIFNVSSFIGSNTWLLSQPDAIPMAPYCVSKAALNMFNSKLAKEVEKEGIITVSVSPGYVDTDMNKGSTGMITVQESVTAQKTILHKLTTADNGKFYSHDGDVIPF</sequence>
<dbReference type="EMBL" id="KV426254">
    <property type="protein sequence ID" value="KZV83818.1"/>
    <property type="molecule type" value="Genomic_DNA"/>
</dbReference>
<evidence type="ECO:0000313" key="5">
    <source>
        <dbReference type="EMBL" id="KZV83818.1"/>
    </source>
</evidence>
<name>A0A165D5D0_EXIGL</name>
<evidence type="ECO:0000313" key="6">
    <source>
        <dbReference type="Proteomes" id="UP000077266"/>
    </source>
</evidence>
<dbReference type="AlphaFoldDB" id="A0A165D5D0"/>
<dbReference type="OrthoDB" id="9876299at2759"/>
<evidence type="ECO:0000256" key="2">
    <source>
        <dbReference type="ARBA" id="ARBA00022857"/>
    </source>
</evidence>
<organism evidence="5 6">
    <name type="scientific">Exidia glandulosa HHB12029</name>
    <dbReference type="NCBI Taxonomy" id="1314781"/>
    <lineage>
        <taxon>Eukaryota</taxon>
        <taxon>Fungi</taxon>
        <taxon>Dikarya</taxon>
        <taxon>Basidiomycota</taxon>
        <taxon>Agaricomycotina</taxon>
        <taxon>Agaricomycetes</taxon>
        <taxon>Auriculariales</taxon>
        <taxon>Exidiaceae</taxon>
        <taxon>Exidia</taxon>
    </lineage>
</organism>
<accession>A0A165D5D0</accession>
<dbReference type="GO" id="GO:0016491">
    <property type="term" value="F:oxidoreductase activity"/>
    <property type="evidence" value="ECO:0007669"/>
    <property type="project" value="UniProtKB-KW"/>
</dbReference>
<dbReference type="InterPro" id="IPR036291">
    <property type="entry name" value="NAD(P)-bd_dom_sf"/>
</dbReference>